<evidence type="ECO:0000313" key="2">
    <source>
        <dbReference type="Proteomes" id="UP000447574"/>
    </source>
</evidence>
<organism evidence="1 2">
    <name type="scientific">Pseudomonas helleri</name>
    <dbReference type="NCBI Taxonomy" id="1608996"/>
    <lineage>
        <taxon>Bacteria</taxon>
        <taxon>Pseudomonadati</taxon>
        <taxon>Pseudomonadota</taxon>
        <taxon>Gammaproteobacteria</taxon>
        <taxon>Pseudomonadales</taxon>
        <taxon>Pseudomonadaceae</taxon>
        <taxon>Pseudomonas</taxon>
    </lineage>
</organism>
<dbReference type="Proteomes" id="UP000447574">
    <property type="component" value="Unassembled WGS sequence"/>
</dbReference>
<proteinExistence type="predicted"/>
<dbReference type="EMBL" id="WIWF01000525">
    <property type="protein sequence ID" value="MQT78443.1"/>
    <property type="molecule type" value="Genomic_DNA"/>
</dbReference>
<name>A0A7X2BX78_9PSED</name>
<protein>
    <submittedName>
        <fullName evidence="1">FAD-dependent oxidoreductase</fullName>
    </submittedName>
</protein>
<dbReference type="Gene3D" id="3.50.50.60">
    <property type="entry name" value="FAD/NAD(P)-binding domain"/>
    <property type="match status" value="1"/>
</dbReference>
<accession>A0A7X2BX78</accession>
<dbReference type="AlphaFoldDB" id="A0A7X2BX78"/>
<dbReference type="RefSeq" id="WP_153439521.1">
    <property type="nucleotide sequence ID" value="NZ_WIWF01000525.1"/>
</dbReference>
<feature type="non-terminal residue" evidence="1">
    <location>
        <position position="41"/>
    </location>
</feature>
<evidence type="ECO:0000313" key="1">
    <source>
        <dbReference type="EMBL" id="MQT78443.1"/>
    </source>
</evidence>
<gene>
    <name evidence="1" type="ORF">GHO37_30040</name>
</gene>
<reference evidence="1 2" key="1">
    <citation type="submission" date="2019-10" db="EMBL/GenBank/DDBJ databases">
        <title>Evaluation of single-gene subtyping targets for Pseudomonas.</title>
        <authorList>
            <person name="Reichler S.J."/>
            <person name="Orsi R.H."/>
            <person name="Wiedmann M."/>
            <person name="Martin N.H."/>
            <person name="Murphy S.I."/>
        </authorList>
    </citation>
    <scope>NUCLEOTIDE SEQUENCE [LARGE SCALE GENOMIC DNA]</scope>
    <source>
        <strain evidence="1 2">FSL R10-2932</strain>
    </source>
</reference>
<dbReference type="Pfam" id="PF12831">
    <property type="entry name" value="FAD_oxidored"/>
    <property type="match status" value="1"/>
</dbReference>
<sequence>MQPTQHTTLLIIGGGPGGYVAAIRAGRLGIPTVLIEGQSLG</sequence>
<dbReference type="SUPFAM" id="SSF51905">
    <property type="entry name" value="FAD/NAD(P)-binding domain"/>
    <property type="match status" value="1"/>
</dbReference>
<comment type="caution">
    <text evidence="1">The sequence shown here is derived from an EMBL/GenBank/DDBJ whole genome shotgun (WGS) entry which is preliminary data.</text>
</comment>
<dbReference type="InterPro" id="IPR036188">
    <property type="entry name" value="FAD/NAD-bd_sf"/>
</dbReference>